<feature type="transmembrane region" description="Helical" evidence="2">
    <location>
        <begin position="841"/>
        <end position="863"/>
    </location>
</feature>
<feature type="region of interest" description="Disordered" evidence="1">
    <location>
        <begin position="1213"/>
        <end position="1247"/>
    </location>
</feature>
<evidence type="ECO:0000313" key="4">
    <source>
        <dbReference type="EMBL" id="GMI38544.1"/>
    </source>
</evidence>
<name>A0A9W7GAU5_9STRA</name>
<feature type="compositionally biased region" description="Basic and acidic residues" evidence="1">
    <location>
        <begin position="1213"/>
        <end position="1232"/>
    </location>
</feature>
<feature type="compositionally biased region" description="Basic and acidic residues" evidence="1">
    <location>
        <begin position="486"/>
        <end position="509"/>
    </location>
</feature>
<evidence type="ECO:0000256" key="1">
    <source>
        <dbReference type="SAM" id="MobiDB-lite"/>
    </source>
</evidence>
<feature type="transmembrane region" description="Helical" evidence="2">
    <location>
        <begin position="1052"/>
        <end position="1070"/>
    </location>
</feature>
<feature type="region of interest" description="Disordered" evidence="1">
    <location>
        <begin position="413"/>
        <end position="546"/>
    </location>
</feature>
<dbReference type="PANTHER" id="PTHR13902">
    <property type="entry name" value="SERINE/THREONINE-PROTEIN KINASE WNK WITH NO LYSINE -RELATED"/>
    <property type="match status" value="1"/>
</dbReference>
<dbReference type="FunFam" id="1.10.510.10:FF:001565">
    <property type="entry name" value="WNK protein kinase"/>
    <property type="match status" value="1"/>
</dbReference>
<feature type="region of interest" description="Disordered" evidence="1">
    <location>
        <begin position="137"/>
        <end position="158"/>
    </location>
</feature>
<dbReference type="OrthoDB" id="195234at2759"/>
<dbReference type="EMBL" id="BRYA01000088">
    <property type="protein sequence ID" value="GMI38544.1"/>
    <property type="molecule type" value="Genomic_DNA"/>
</dbReference>
<feature type="compositionally biased region" description="Low complexity" evidence="1">
    <location>
        <begin position="10"/>
        <end position="26"/>
    </location>
</feature>
<dbReference type="Gene3D" id="3.30.200.20">
    <property type="entry name" value="Phosphorylase Kinase, domain 1"/>
    <property type="match status" value="1"/>
</dbReference>
<dbReference type="CDD" id="cd13983">
    <property type="entry name" value="STKc_WNK"/>
    <property type="match status" value="1"/>
</dbReference>
<feature type="transmembrane region" description="Helical" evidence="2">
    <location>
        <begin position="1019"/>
        <end position="1040"/>
    </location>
</feature>
<feature type="transmembrane region" description="Helical" evidence="2">
    <location>
        <begin position="992"/>
        <end position="1013"/>
    </location>
</feature>
<evidence type="ECO:0000313" key="5">
    <source>
        <dbReference type="Proteomes" id="UP001165065"/>
    </source>
</evidence>
<dbReference type="PROSITE" id="PS50011">
    <property type="entry name" value="PROTEIN_KINASE_DOM"/>
    <property type="match status" value="1"/>
</dbReference>
<dbReference type="InterPro" id="IPR011009">
    <property type="entry name" value="Kinase-like_dom_sf"/>
</dbReference>
<dbReference type="GO" id="GO:0004672">
    <property type="term" value="F:protein kinase activity"/>
    <property type="evidence" value="ECO:0007669"/>
    <property type="project" value="InterPro"/>
</dbReference>
<protein>
    <recommendedName>
        <fullName evidence="3">Protein kinase domain-containing protein</fullName>
    </recommendedName>
</protein>
<accession>A0A9W7GAU5</accession>
<feature type="domain" description="Protein kinase" evidence="3">
    <location>
        <begin position="168"/>
        <end position="425"/>
    </location>
</feature>
<comment type="caution">
    <text evidence="4">The sequence shown here is derived from an EMBL/GenBank/DDBJ whole genome shotgun (WGS) entry which is preliminary data.</text>
</comment>
<organism evidence="4 5">
    <name type="scientific">Triparma columacea</name>
    <dbReference type="NCBI Taxonomy" id="722753"/>
    <lineage>
        <taxon>Eukaryota</taxon>
        <taxon>Sar</taxon>
        <taxon>Stramenopiles</taxon>
        <taxon>Ochrophyta</taxon>
        <taxon>Bolidophyceae</taxon>
        <taxon>Parmales</taxon>
        <taxon>Triparmaceae</taxon>
        <taxon>Triparma</taxon>
    </lineage>
</organism>
<feature type="region of interest" description="Disordered" evidence="1">
    <location>
        <begin position="1"/>
        <end position="121"/>
    </location>
</feature>
<feature type="compositionally biased region" description="Polar residues" evidence="1">
    <location>
        <begin position="455"/>
        <end position="473"/>
    </location>
</feature>
<feature type="compositionally biased region" description="Polar residues" evidence="1">
    <location>
        <begin position="532"/>
        <end position="545"/>
    </location>
</feature>
<dbReference type="SMART" id="SM00220">
    <property type="entry name" value="S_TKc"/>
    <property type="match status" value="1"/>
</dbReference>
<evidence type="ECO:0000256" key="2">
    <source>
        <dbReference type="SAM" id="Phobius"/>
    </source>
</evidence>
<keyword evidence="2" id="KW-0472">Membrane</keyword>
<dbReference type="InterPro" id="IPR008271">
    <property type="entry name" value="Ser/Thr_kinase_AS"/>
</dbReference>
<feature type="transmembrane region" description="Helical" evidence="2">
    <location>
        <begin position="909"/>
        <end position="927"/>
    </location>
</feature>
<keyword evidence="5" id="KW-1185">Reference proteome</keyword>
<dbReference type="PROSITE" id="PS00108">
    <property type="entry name" value="PROTEIN_KINASE_ST"/>
    <property type="match status" value="1"/>
</dbReference>
<feature type="compositionally biased region" description="Basic and acidic residues" evidence="1">
    <location>
        <begin position="413"/>
        <end position="437"/>
    </location>
</feature>
<feature type="transmembrane region" description="Helical" evidence="2">
    <location>
        <begin position="1150"/>
        <end position="1169"/>
    </location>
</feature>
<feature type="transmembrane region" description="Helical" evidence="2">
    <location>
        <begin position="958"/>
        <end position="980"/>
    </location>
</feature>
<dbReference type="Proteomes" id="UP001165065">
    <property type="component" value="Unassembled WGS sequence"/>
</dbReference>
<reference evidence="5" key="1">
    <citation type="journal article" date="2023" name="Commun. Biol.">
        <title>Genome analysis of Parmales, the sister group of diatoms, reveals the evolutionary specialization of diatoms from phago-mixotrophs to photoautotrophs.</title>
        <authorList>
            <person name="Ban H."/>
            <person name="Sato S."/>
            <person name="Yoshikawa S."/>
            <person name="Yamada K."/>
            <person name="Nakamura Y."/>
            <person name="Ichinomiya M."/>
            <person name="Sato N."/>
            <person name="Blanc-Mathieu R."/>
            <person name="Endo H."/>
            <person name="Kuwata A."/>
            <person name="Ogata H."/>
        </authorList>
    </citation>
    <scope>NUCLEOTIDE SEQUENCE [LARGE SCALE GENOMIC DNA]</scope>
</reference>
<evidence type="ECO:0000259" key="3">
    <source>
        <dbReference type="PROSITE" id="PS50011"/>
    </source>
</evidence>
<dbReference type="AlphaFoldDB" id="A0A9W7GAU5"/>
<dbReference type="Pfam" id="PF00069">
    <property type="entry name" value="Pkinase"/>
    <property type="match status" value="1"/>
</dbReference>
<feature type="compositionally biased region" description="Basic and acidic residues" evidence="1">
    <location>
        <begin position="610"/>
        <end position="631"/>
    </location>
</feature>
<gene>
    <name evidence="4" type="ORF">TrCOL_g1713</name>
</gene>
<dbReference type="InterPro" id="IPR000719">
    <property type="entry name" value="Prot_kinase_dom"/>
</dbReference>
<keyword evidence="2" id="KW-0812">Transmembrane</keyword>
<keyword evidence="2" id="KW-1133">Transmembrane helix</keyword>
<dbReference type="SUPFAM" id="SSF56112">
    <property type="entry name" value="Protein kinase-like (PK-like)"/>
    <property type="match status" value="1"/>
</dbReference>
<dbReference type="Gene3D" id="1.10.510.10">
    <property type="entry name" value="Transferase(Phosphotransferase) domain 1"/>
    <property type="match status" value="1"/>
</dbReference>
<sequence length="1247" mass="138837">MSSTPPAPISPQSSPSSKPSLQTPSLAEGKSPTPQENGVNQGGDHLDKTADAKGGEENVKQERGEGLEAVPSKDEGSPSTSAPEPTSQTSSIPPPSNPPSSAPAPLSPAPKSNPGQMNTIDNSAMSQASLTSAIDELEKEVTSDTPSTGTAALGDHGIAAKSPGNRYVRFFEKLGSGAYKDVYRAYDTIEGIEVAWNEVTLSGIPKSEKARIINEVRLLEKLNHDNIIGFHGSWVNREREEVVFVTEILSSGTLKSFMTKVKVVRWRIIKRWCIQILRGLSYLHSQEPPIIHRDLKCENIFINGTSGDLRIGDLGLSTVIVNRSKALSVLGTPEFMAPELYDESYNEKVDVYAFGMCLLEMITKDIPYRECSNPAQIFKKVTSNVPPKLLGRVRNKEARELIMVCLDRDPEKRPTTKELLSHSFLESKPELDDHEPIVDPPVPSSLPEVREDSHSNIQSSRPAGNTSMTSKVSSEGQLSEGEGKEEEGGKIELVRVDSKMSNKSEREGGGEGESDDNYSSKSEDTHPLNRGSRANSEEYVQNANMVSGVKQQVAIDRKGSGEYNEILANMQEQEVNMKKIKVKMGRGKEVEEDDNPKPNKDNSATQQQQEKGEGKTDVGEHGVKSVRKESTGSHVNVVETAGMNSNNMDVLDLSLKIQLEGKEQQVQFEYHLKEDDPLAVAKEMVTELNVAENAVGNGPPPIVTVNSAAGGLHLSVGDIDDDEEDSDDEFLDQLEQEHNRSMQRALKAYTTRMDNLHKSKVEREAQHKKVVEKHERDMADYDKRVKNAETEQAKRVMELESDWEMKRRAHAVPSWPARIYRGIIHSFTFYVPPVSEPDRPILTFGVIVAVSAVVNGAIILGFYQADKNGLLDRTDWESWGPVRPQTMWDAGCEYAADDRTNYLAQKVTALSNFSFSFAGLIVLQFAILDFRANGIRNIFCNHDSVLQSSQLIGAHPLLSIKLAFCLAAMAVSSFIWHASLADRGAKFDFGCMYLLIDYIVGLCALRTLAFFNFKGQHKLLTLSVHAVSWFSFLFGLWMCVRNMEKRFNDQNTLIMLLIFSVVLAVPVPFLFGVIRMLKNLLFGLICGAEHRKKQAEKRKWRRERLGIRRRRSWGLAIIALVCIVGAKKFRDADTGKLCTEVWGPHHFMQAHALWHCGCAFAVLFVYLFLRSEVFNMYSYISKYEGEYKGEPMNWLERGVNAVEELLEELDGRRSDDFKERSTRDLEAGKSDKMVLASEGEGLPSSQL</sequence>
<dbReference type="GO" id="GO:0005524">
    <property type="term" value="F:ATP binding"/>
    <property type="evidence" value="ECO:0007669"/>
    <property type="project" value="InterPro"/>
</dbReference>
<feature type="region of interest" description="Disordered" evidence="1">
    <location>
        <begin position="584"/>
        <end position="634"/>
    </location>
</feature>
<proteinExistence type="predicted"/>
<dbReference type="InterPro" id="IPR050588">
    <property type="entry name" value="WNK_Ser-Thr_kinase"/>
</dbReference>
<feature type="compositionally biased region" description="Pro residues" evidence="1">
    <location>
        <begin position="92"/>
        <end position="108"/>
    </location>
</feature>
<feature type="compositionally biased region" description="Basic and acidic residues" evidence="1">
    <location>
        <begin position="44"/>
        <end position="76"/>
    </location>
</feature>